<evidence type="ECO:0000256" key="1">
    <source>
        <dbReference type="SAM" id="MobiDB-lite"/>
    </source>
</evidence>
<dbReference type="EnsemblMetazoa" id="CLYHEMT003660.1">
    <property type="protein sequence ID" value="CLYHEMP003660.1"/>
    <property type="gene ID" value="CLYHEMG003660"/>
</dbReference>
<feature type="region of interest" description="Disordered" evidence="1">
    <location>
        <begin position="223"/>
        <end position="247"/>
    </location>
</feature>
<feature type="transmembrane region" description="Helical" evidence="2">
    <location>
        <begin position="288"/>
        <end position="314"/>
    </location>
</feature>
<protein>
    <submittedName>
        <fullName evidence="3">Uncharacterized protein</fullName>
    </submittedName>
</protein>
<keyword evidence="4" id="KW-1185">Reference proteome</keyword>
<organism evidence="3 4">
    <name type="scientific">Clytia hemisphaerica</name>
    <dbReference type="NCBI Taxonomy" id="252671"/>
    <lineage>
        <taxon>Eukaryota</taxon>
        <taxon>Metazoa</taxon>
        <taxon>Cnidaria</taxon>
        <taxon>Hydrozoa</taxon>
        <taxon>Hydroidolina</taxon>
        <taxon>Leptothecata</taxon>
        <taxon>Obeliida</taxon>
        <taxon>Clytiidae</taxon>
        <taxon>Clytia</taxon>
    </lineage>
</organism>
<name>A0A7M5USY8_9CNID</name>
<keyword evidence="2" id="KW-0472">Membrane</keyword>
<reference evidence="3" key="1">
    <citation type="submission" date="2021-01" db="UniProtKB">
        <authorList>
            <consortium name="EnsemblMetazoa"/>
        </authorList>
    </citation>
    <scope>IDENTIFICATION</scope>
</reference>
<keyword evidence="2" id="KW-1133">Transmembrane helix</keyword>
<sequence>YSKNDIKMKATLLTLTLVLTLNILAINGKHINTLWRIQRTYQRDIIHTIPGDLRCSDVDGARADGWNGVCSCPVNRVFHVNNDGTAAKCFSKDSLCEGQQDGRCNLGYGWTDYKPLPNGETRLVLRYVSKASEINPFSEGFGGIMSEWYGNHWRTIQESNHLEMLENERFSEVLLPKEKIESGILRLQLWCNKTISKSKKILYLRLLQNATYLYPPTLSPPTTIHKARNKTGEETKSPKPSSNLVTTQQKLPRLNDSLLVTLEHIEQVLGNKTALETQLENEMRHKDLLLVIIIGVVAGFAIFLLIIIITIAILRRSRAKENESISPTSSTHTSTSTFYDTDIVYANPASMNLS</sequence>
<evidence type="ECO:0000256" key="2">
    <source>
        <dbReference type="SAM" id="Phobius"/>
    </source>
</evidence>
<accession>A0A7M5USY8</accession>
<proteinExistence type="predicted"/>
<dbReference type="AlphaFoldDB" id="A0A7M5USY8"/>
<evidence type="ECO:0000313" key="3">
    <source>
        <dbReference type="EnsemblMetazoa" id="CLYHEMP003660.1"/>
    </source>
</evidence>
<dbReference type="Proteomes" id="UP000594262">
    <property type="component" value="Unplaced"/>
</dbReference>
<keyword evidence="2" id="KW-0812">Transmembrane</keyword>
<evidence type="ECO:0000313" key="4">
    <source>
        <dbReference type="Proteomes" id="UP000594262"/>
    </source>
</evidence>
<feature type="compositionally biased region" description="Polar residues" evidence="1">
    <location>
        <begin position="238"/>
        <end position="247"/>
    </location>
</feature>